<evidence type="ECO:0000313" key="4">
    <source>
        <dbReference type="Proteomes" id="UP000680304"/>
    </source>
</evidence>
<dbReference type="InterPro" id="IPR036641">
    <property type="entry name" value="HPT_dom_sf"/>
</dbReference>
<evidence type="ECO:0000259" key="2">
    <source>
        <dbReference type="PROSITE" id="PS50894"/>
    </source>
</evidence>
<organism evidence="3 4">
    <name type="scientific">Paenibacillus cisolokensis</name>
    <dbReference type="NCBI Taxonomy" id="1658519"/>
    <lineage>
        <taxon>Bacteria</taxon>
        <taxon>Bacillati</taxon>
        <taxon>Bacillota</taxon>
        <taxon>Bacilli</taxon>
        <taxon>Bacillales</taxon>
        <taxon>Paenibacillaceae</taxon>
        <taxon>Paenibacillus</taxon>
    </lineage>
</organism>
<dbReference type="EMBL" id="BOVJ01000040">
    <property type="protein sequence ID" value="GIQ62689.1"/>
    <property type="molecule type" value="Genomic_DNA"/>
</dbReference>
<feature type="domain" description="HPt" evidence="2">
    <location>
        <begin position="25"/>
        <end position="126"/>
    </location>
</feature>
<keyword evidence="1" id="KW-0597">Phosphoprotein</keyword>
<proteinExistence type="predicted"/>
<keyword evidence="4" id="KW-1185">Reference proteome</keyword>
<dbReference type="Gene3D" id="1.20.120.160">
    <property type="entry name" value="HPT domain"/>
    <property type="match status" value="1"/>
</dbReference>
<gene>
    <name evidence="3" type="ORF">PACILC2_12570</name>
</gene>
<protein>
    <recommendedName>
        <fullName evidence="2">HPt domain-containing protein</fullName>
    </recommendedName>
</protein>
<dbReference type="PROSITE" id="PS50894">
    <property type="entry name" value="HPT"/>
    <property type="match status" value="1"/>
</dbReference>
<comment type="caution">
    <text evidence="3">The sequence shown here is derived from an EMBL/GenBank/DDBJ whole genome shotgun (WGS) entry which is preliminary data.</text>
</comment>
<name>A0ABQ4N3F5_9BACL</name>
<accession>A0ABQ4N3F5</accession>
<sequence>MNDRRDAEQMPLLDMREALEHLSGKTQLYIHMLAVFRKEYADVDAHLEELLREGDGAQAARLAHKLKGAAAHIGAGRLSGLAGELERSLAGNARHDDAARLLAQLKTALMASLEEIGRTAERLTQR</sequence>
<dbReference type="SUPFAM" id="SSF47226">
    <property type="entry name" value="Histidine-containing phosphotransfer domain, HPT domain"/>
    <property type="match status" value="1"/>
</dbReference>
<dbReference type="RefSeq" id="WP_213528030.1">
    <property type="nucleotide sequence ID" value="NZ_BOVJ01000040.1"/>
</dbReference>
<evidence type="ECO:0000313" key="3">
    <source>
        <dbReference type="EMBL" id="GIQ62689.1"/>
    </source>
</evidence>
<dbReference type="InterPro" id="IPR008207">
    <property type="entry name" value="Sig_transdc_His_kin_Hpt_dom"/>
</dbReference>
<feature type="modified residue" description="Phosphohistidine" evidence="1">
    <location>
        <position position="64"/>
    </location>
</feature>
<dbReference type="Pfam" id="PF01627">
    <property type="entry name" value="Hpt"/>
    <property type="match status" value="1"/>
</dbReference>
<dbReference type="Proteomes" id="UP000680304">
    <property type="component" value="Unassembled WGS sequence"/>
</dbReference>
<evidence type="ECO:0000256" key="1">
    <source>
        <dbReference type="PROSITE-ProRule" id="PRU00110"/>
    </source>
</evidence>
<reference evidence="3 4" key="1">
    <citation type="submission" date="2021-04" db="EMBL/GenBank/DDBJ databases">
        <title>Draft genome sequence of Paenibacillus cisolokensis, LC2-13A.</title>
        <authorList>
            <person name="Uke A."/>
            <person name="Chhe C."/>
            <person name="Baramee S."/>
            <person name="Kosugi A."/>
        </authorList>
    </citation>
    <scope>NUCLEOTIDE SEQUENCE [LARGE SCALE GENOMIC DNA]</scope>
    <source>
        <strain evidence="3 4">LC2-13A</strain>
    </source>
</reference>